<comment type="subcellular location">
    <subcellularLocation>
        <location evidence="3">Cytoplasm</location>
    </subcellularLocation>
</comment>
<comment type="subunit">
    <text evidence="3">Homodimer.</text>
</comment>
<keyword evidence="3" id="KW-0963">Cytoplasm</keyword>
<evidence type="ECO:0000256" key="1">
    <source>
        <dbReference type="ARBA" id="ARBA00009054"/>
    </source>
</evidence>
<dbReference type="PROSITE" id="PS01071">
    <property type="entry name" value="GRPE"/>
    <property type="match status" value="1"/>
</dbReference>
<gene>
    <name evidence="3 6" type="primary">grpE</name>
    <name evidence="6" type="ORF">RQL38_02460</name>
</gene>
<evidence type="ECO:0000256" key="2">
    <source>
        <dbReference type="ARBA" id="ARBA00023186"/>
    </source>
</evidence>
<evidence type="ECO:0000313" key="6">
    <source>
        <dbReference type="EMBL" id="WWR11992.1"/>
    </source>
</evidence>
<dbReference type="Gene3D" id="2.30.22.10">
    <property type="entry name" value="Head domain of nucleotide exchange factor GrpE"/>
    <property type="match status" value="1"/>
</dbReference>
<keyword evidence="3 4" id="KW-0346">Stress response</keyword>
<dbReference type="Gene3D" id="3.90.20.20">
    <property type="match status" value="1"/>
</dbReference>
<comment type="similarity">
    <text evidence="1 3 5">Belongs to the GrpE family.</text>
</comment>
<dbReference type="HAMAP" id="MF_01151">
    <property type="entry name" value="GrpE"/>
    <property type="match status" value="1"/>
</dbReference>
<comment type="function">
    <text evidence="3 4">Participates actively in the response to hyperosmotic and heat shock by preventing the aggregation of stress-denatured proteins, in association with DnaK and GrpE. It is the nucleotide exchange factor for DnaK and may function as a thermosensor. Unfolded proteins bind initially to DnaJ; upon interaction with the DnaJ-bound protein, DnaK hydrolyzes its bound ATP, resulting in the formation of a stable complex. GrpE releases ADP from DnaK; ATP binding to DnaK triggers the release of the substrate protein, thus completing the reaction cycle. Several rounds of ATP-dependent interactions between DnaJ, DnaK and GrpE are required for fully efficient folding.</text>
</comment>
<evidence type="ECO:0000256" key="4">
    <source>
        <dbReference type="RuleBase" id="RU000639"/>
    </source>
</evidence>
<accession>A0ABZ2H0D2</accession>
<dbReference type="RefSeq" id="WP_338521518.1">
    <property type="nucleotide sequence ID" value="NZ_CP135136.1"/>
</dbReference>
<proteinExistence type="inferred from homology"/>
<dbReference type="InterPro" id="IPR000740">
    <property type="entry name" value="GrpE"/>
</dbReference>
<dbReference type="InterPro" id="IPR013805">
    <property type="entry name" value="GrpE_CC"/>
</dbReference>
<dbReference type="Proteomes" id="UP001360424">
    <property type="component" value="Chromosome"/>
</dbReference>
<dbReference type="NCBIfam" id="NF010748">
    <property type="entry name" value="PRK14150.1"/>
    <property type="match status" value="1"/>
</dbReference>
<dbReference type="PANTHER" id="PTHR21237">
    <property type="entry name" value="GRPE PROTEIN"/>
    <property type="match status" value="1"/>
</dbReference>
<name>A0ABZ2H0D2_9GAMM</name>
<keyword evidence="7" id="KW-1185">Reference proteome</keyword>
<reference evidence="6" key="1">
    <citation type="submission" date="2023-09" db="EMBL/GenBank/DDBJ databases">
        <title>Genomes of two closely related lineages of the louse Polyplax serrata with different host specificities.</title>
        <authorList>
            <person name="Martinu J."/>
            <person name="Tarabai H."/>
            <person name="Stefka J."/>
            <person name="Hypsa V."/>
        </authorList>
    </citation>
    <scope>NUCLEOTIDE SEQUENCE [LARGE SCALE GENOMIC DNA]</scope>
    <source>
        <strain evidence="6">HR10_N</strain>
    </source>
</reference>
<dbReference type="SUPFAM" id="SSF51064">
    <property type="entry name" value="Head domain of nucleotide exchange factor GrpE"/>
    <property type="match status" value="1"/>
</dbReference>
<protein>
    <recommendedName>
        <fullName evidence="3 4">Protein GrpE</fullName>
    </recommendedName>
    <alternativeName>
        <fullName evidence="3">HSP-70 cofactor</fullName>
    </alternativeName>
</protein>
<dbReference type="PANTHER" id="PTHR21237:SF23">
    <property type="entry name" value="GRPE PROTEIN HOMOLOG, MITOCHONDRIAL"/>
    <property type="match status" value="1"/>
</dbReference>
<dbReference type="Pfam" id="PF01025">
    <property type="entry name" value="GrpE"/>
    <property type="match status" value="1"/>
</dbReference>
<keyword evidence="2 3" id="KW-0143">Chaperone</keyword>
<evidence type="ECO:0000256" key="5">
    <source>
        <dbReference type="RuleBase" id="RU004478"/>
    </source>
</evidence>
<dbReference type="PRINTS" id="PR00773">
    <property type="entry name" value="GRPEPROTEIN"/>
</dbReference>
<organism evidence="6 7">
    <name type="scientific">Candidatus Legionella polyplacis</name>
    <dbReference type="NCBI Taxonomy" id="2005262"/>
    <lineage>
        <taxon>Bacteria</taxon>
        <taxon>Pseudomonadati</taxon>
        <taxon>Pseudomonadota</taxon>
        <taxon>Gammaproteobacteria</taxon>
        <taxon>Legionellales</taxon>
        <taxon>Legionellaceae</taxon>
        <taxon>Legionella</taxon>
    </lineage>
</organism>
<dbReference type="SUPFAM" id="SSF58014">
    <property type="entry name" value="Coiled-coil domain of nucleotide exchange factor GrpE"/>
    <property type="match status" value="1"/>
</dbReference>
<evidence type="ECO:0000313" key="7">
    <source>
        <dbReference type="Proteomes" id="UP001360424"/>
    </source>
</evidence>
<dbReference type="EMBL" id="CP135136">
    <property type="protein sequence ID" value="WWR11992.1"/>
    <property type="molecule type" value="Genomic_DNA"/>
</dbReference>
<dbReference type="InterPro" id="IPR009012">
    <property type="entry name" value="GrpE_head"/>
</dbReference>
<dbReference type="CDD" id="cd00446">
    <property type="entry name" value="GrpE"/>
    <property type="match status" value="1"/>
</dbReference>
<sequence>MNKEDKKDKIFSTNDLQEKIISENLDESECISEKSDKKKDTLSEIDKIKKDLDETKKKSDENWDRAVRAIAELENFRRRSERDIFDAHRYGISKILMDFLPVMDSLDQALQSCENSDSKIMYEGLVLIRKLFLDALIKHGVIEIFPKGEKFNPEEHEAMSIQQESEMLLDNTVISVFQKGYKLHDRVIRPARVIVAKSKIV</sequence>
<evidence type="ECO:0000256" key="3">
    <source>
        <dbReference type="HAMAP-Rule" id="MF_01151"/>
    </source>
</evidence>